<dbReference type="RefSeq" id="XP_016495295.1">
    <property type="nucleotide sequence ID" value="XM_016639809.1"/>
</dbReference>
<accession>A0A1S4C2B8</accession>
<reference evidence="1" key="1">
    <citation type="submission" date="2025-08" db="UniProtKB">
        <authorList>
            <consortium name="RefSeq"/>
        </authorList>
    </citation>
    <scope>IDENTIFICATION</scope>
</reference>
<dbReference type="PANTHER" id="PTHR33710">
    <property type="entry name" value="BNAC02G09200D PROTEIN"/>
    <property type="match status" value="1"/>
</dbReference>
<name>A0A1S4C2B8_TOBAC</name>
<protein>
    <submittedName>
        <fullName evidence="1">Uncharacterized protein</fullName>
    </submittedName>
</protein>
<evidence type="ECO:0000313" key="1">
    <source>
        <dbReference type="RefSeq" id="XP_016495295.1"/>
    </source>
</evidence>
<gene>
    <name evidence="1" type="primary">LOC107814397</name>
</gene>
<dbReference type="AlphaFoldDB" id="A0A1S4C2B8"/>
<dbReference type="SUPFAM" id="SSF56219">
    <property type="entry name" value="DNase I-like"/>
    <property type="match status" value="1"/>
</dbReference>
<dbReference type="InterPro" id="IPR036691">
    <property type="entry name" value="Endo/exonu/phosph_ase_sf"/>
</dbReference>
<dbReference type="PaxDb" id="4097-A0A1S4C2B8"/>
<dbReference type="OrthoDB" id="1748430at2759"/>
<organism evidence="1">
    <name type="scientific">Nicotiana tabacum</name>
    <name type="common">Common tobacco</name>
    <dbReference type="NCBI Taxonomy" id="4097"/>
    <lineage>
        <taxon>Eukaryota</taxon>
        <taxon>Viridiplantae</taxon>
        <taxon>Streptophyta</taxon>
        <taxon>Embryophyta</taxon>
        <taxon>Tracheophyta</taxon>
        <taxon>Spermatophyta</taxon>
        <taxon>Magnoliopsida</taxon>
        <taxon>eudicotyledons</taxon>
        <taxon>Gunneridae</taxon>
        <taxon>Pentapetalae</taxon>
        <taxon>asterids</taxon>
        <taxon>lamiids</taxon>
        <taxon>Solanales</taxon>
        <taxon>Solanaceae</taxon>
        <taxon>Nicotianoideae</taxon>
        <taxon>Nicotianeae</taxon>
        <taxon>Nicotiana</taxon>
    </lineage>
</organism>
<dbReference type="PANTHER" id="PTHR33710:SF35">
    <property type="entry name" value="RNA-DIRECTED DNA POLYMERASE (REVERSE TRANSCRIPTASE)_ RIBONUCLEASE H"/>
    <property type="match status" value="1"/>
</dbReference>
<dbReference type="KEGG" id="nta:107814397"/>
<sequence length="257" mass="30117">MDCELLDPGYSGYIFTWYNGWSPSKRIWKRLDRILASHEWMSLFDSTNFNHLIRTGSDHSPLFLIAKTNQRDPIKYFKFLDLWAEEVDFKSVVEQAWNIKVQGSPMWRFHLKLKNTSRQLSEWSKNTVGNIFDRIKELKDTVGKLEDNIILDNSENMALLNQANAMLIRVYKKEESFWKQKSGVKWCVEGEVNSKYFHSNLFTKKGVISDMSILDCIPKIINDADNEMLTTIPTMEELREVVFAMSSQSAVIRFQKH</sequence>
<dbReference type="Gene3D" id="3.60.10.10">
    <property type="entry name" value="Endonuclease/exonuclease/phosphatase"/>
    <property type="match status" value="1"/>
</dbReference>
<proteinExistence type="predicted"/>